<sequence length="74" mass="8182">MASNPTFYTYASPREGYEDAPPLPDDLNEDGKSFKNPPREGLSKAYEAFPAPLDNGRRGGLFVTSQLSQRKPGY</sequence>
<dbReference type="Proteomes" id="UP001055115">
    <property type="component" value="Unassembled WGS sequence"/>
</dbReference>
<feature type="region of interest" description="Disordered" evidence="1">
    <location>
        <begin position="1"/>
        <end position="74"/>
    </location>
</feature>
<evidence type="ECO:0000313" key="3">
    <source>
        <dbReference type="Proteomes" id="UP001055115"/>
    </source>
</evidence>
<reference evidence="2 3" key="1">
    <citation type="submission" date="2022-03" db="EMBL/GenBank/DDBJ databases">
        <title>Genome data of Colletotrichum spp.</title>
        <authorList>
            <person name="Utami Y.D."/>
            <person name="Hiruma K."/>
        </authorList>
    </citation>
    <scope>NUCLEOTIDE SEQUENCE [LARGE SCALE GENOMIC DNA]</scope>
    <source>
        <strain evidence="2 3">MAFF 239500</strain>
    </source>
</reference>
<dbReference type="AlphaFoldDB" id="A0AA37L938"/>
<dbReference type="RefSeq" id="XP_049126448.1">
    <property type="nucleotide sequence ID" value="XM_049270491.1"/>
</dbReference>
<feature type="compositionally biased region" description="Basic and acidic residues" evidence="1">
    <location>
        <begin position="29"/>
        <end position="42"/>
    </location>
</feature>
<dbReference type="EMBL" id="BQXU01000009">
    <property type="protein sequence ID" value="GKT44098.1"/>
    <property type="molecule type" value="Genomic_DNA"/>
</dbReference>
<feature type="compositionally biased region" description="Polar residues" evidence="1">
    <location>
        <begin position="63"/>
        <end position="74"/>
    </location>
</feature>
<evidence type="ECO:0000313" key="2">
    <source>
        <dbReference type="EMBL" id="GKT44098.1"/>
    </source>
</evidence>
<accession>A0AA37L938</accession>
<organism evidence="2 3">
    <name type="scientific">Colletotrichum spaethianum</name>
    <dbReference type="NCBI Taxonomy" id="700344"/>
    <lineage>
        <taxon>Eukaryota</taxon>
        <taxon>Fungi</taxon>
        <taxon>Dikarya</taxon>
        <taxon>Ascomycota</taxon>
        <taxon>Pezizomycotina</taxon>
        <taxon>Sordariomycetes</taxon>
        <taxon>Hypocreomycetidae</taxon>
        <taxon>Glomerellales</taxon>
        <taxon>Glomerellaceae</taxon>
        <taxon>Colletotrichum</taxon>
        <taxon>Colletotrichum spaethianum species complex</taxon>
    </lineage>
</organism>
<comment type="caution">
    <text evidence="2">The sequence shown here is derived from an EMBL/GenBank/DDBJ whole genome shotgun (WGS) entry which is preliminary data.</text>
</comment>
<evidence type="ECO:0000256" key="1">
    <source>
        <dbReference type="SAM" id="MobiDB-lite"/>
    </source>
</evidence>
<dbReference type="GeneID" id="73325081"/>
<keyword evidence="3" id="KW-1185">Reference proteome</keyword>
<proteinExistence type="predicted"/>
<gene>
    <name evidence="2" type="ORF">ColSpa_04279</name>
</gene>
<protein>
    <submittedName>
        <fullName evidence="2">Uncharacterized protein</fullName>
    </submittedName>
</protein>
<name>A0AA37L938_9PEZI</name>